<accession>A0ABV7CFR2</accession>
<dbReference type="InterPro" id="IPR021431">
    <property type="entry name" value="DUF3080"/>
</dbReference>
<organism evidence="1 2">
    <name type="scientific">Pseudoalteromonas fenneropenaei</name>
    <dbReference type="NCBI Taxonomy" id="1737459"/>
    <lineage>
        <taxon>Bacteria</taxon>
        <taxon>Pseudomonadati</taxon>
        <taxon>Pseudomonadota</taxon>
        <taxon>Gammaproteobacteria</taxon>
        <taxon>Alteromonadales</taxon>
        <taxon>Pseudoalteromonadaceae</taxon>
        <taxon>Pseudoalteromonas</taxon>
    </lineage>
</organism>
<comment type="caution">
    <text evidence="1">The sequence shown here is derived from an EMBL/GenBank/DDBJ whole genome shotgun (WGS) entry which is preliminary data.</text>
</comment>
<reference evidence="2" key="1">
    <citation type="journal article" date="2019" name="Int. J. Syst. Evol. Microbiol.">
        <title>The Global Catalogue of Microorganisms (GCM) 10K type strain sequencing project: providing services to taxonomists for standard genome sequencing and annotation.</title>
        <authorList>
            <consortium name="The Broad Institute Genomics Platform"/>
            <consortium name="The Broad Institute Genome Sequencing Center for Infectious Disease"/>
            <person name="Wu L."/>
            <person name="Ma J."/>
        </authorList>
    </citation>
    <scope>NUCLEOTIDE SEQUENCE [LARGE SCALE GENOMIC DNA]</scope>
    <source>
        <strain evidence="2">KCTC 42730</strain>
    </source>
</reference>
<dbReference type="RefSeq" id="WP_377160745.1">
    <property type="nucleotide sequence ID" value="NZ_JBHSTJ010000017.1"/>
</dbReference>
<proteinExistence type="predicted"/>
<keyword evidence="2" id="KW-1185">Reference proteome</keyword>
<dbReference type="Pfam" id="PF11279">
    <property type="entry name" value="DUF3080"/>
    <property type="match status" value="1"/>
</dbReference>
<sequence length="321" mass="36177">MLQGCDHSPASLYLDYQKRLANVSNGTFTPPSALTPLPLATKSKPEPQVTIGLLELSAINHCPLSTLIAEHNSQLGKVAAPSELFKYQLRFILQAPNCIASLQGKQQPLADKLEQALEAKKQHLLDYFNYMLYQEVEFRALFSLANQGFSRELAGKEAAIEALAFFNRVKSKIIADSIDNDDVNELTSQLAKLHRNTYVKTLLTEAQRQREFNLVTTATLATLPIESRLCVKQRPSDTAQFMHNVFQKFYIGQLQPLQADISGELQALLPLLYELYVQDAALSNQLNVESKLSLLTQLKMSAKSHVEWWQSFYQRCAIKPY</sequence>
<evidence type="ECO:0000313" key="1">
    <source>
        <dbReference type="EMBL" id="MFC3031416.1"/>
    </source>
</evidence>
<protein>
    <submittedName>
        <fullName evidence="1">DUF3080 family protein</fullName>
    </submittedName>
</protein>
<evidence type="ECO:0000313" key="2">
    <source>
        <dbReference type="Proteomes" id="UP001595453"/>
    </source>
</evidence>
<dbReference type="Proteomes" id="UP001595453">
    <property type="component" value="Unassembled WGS sequence"/>
</dbReference>
<name>A0ABV7CFR2_9GAMM</name>
<dbReference type="EMBL" id="JBHRSD010000002">
    <property type="protein sequence ID" value="MFC3031416.1"/>
    <property type="molecule type" value="Genomic_DNA"/>
</dbReference>
<gene>
    <name evidence="1" type="ORF">ACFOEE_02590</name>
</gene>